<evidence type="ECO:0000256" key="1">
    <source>
        <dbReference type="SAM" id="Phobius"/>
    </source>
</evidence>
<dbReference type="AlphaFoldDB" id="A0A397Y3K5"/>
<dbReference type="Gene3D" id="1.10.510.10">
    <property type="entry name" value="Transferase(Phosphotransferase) domain 1"/>
    <property type="match status" value="1"/>
</dbReference>
<organism evidence="2 3">
    <name type="scientific">Brassica campestris</name>
    <name type="common">Field mustard</name>
    <dbReference type="NCBI Taxonomy" id="3711"/>
    <lineage>
        <taxon>Eukaryota</taxon>
        <taxon>Viridiplantae</taxon>
        <taxon>Streptophyta</taxon>
        <taxon>Embryophyta</taxon>
        <taxon>Tracheophyta</taxon>
        <taxon>Spermatophyta</taxon>
        <taxon>Magnoliopsida</taxon>
        <taxon>eudicotyledons</taxon>
        <taxon>Gunneridae</taxon>
        <taxon>Pentapetalae</taxon>
        <taxon>rosids</taxon>
        <taxon>malvids</taxon>
        <taxon>Brassicales</taxon>
        <taxon>Brassicaceae</taxon>
        <taxon>Brassiceae</taxon>
        <taxon>Brassica</taxon>
    </lineage>
</organism>
<feature type="transmembrane region" description="Helical" evidence="1">
    <location>
        <begin position="40"/>
        <end position="61"/>
    </location>
</feature>
<keyword evidence="1" id="KW-0812">Transmembrane</keyword>
<keyword evidence="1" id="KW-1133">Transmembrane helix</keyword>
<dbReference type="EMBL" id="CM010636">
    <property type="protein sequence ID" value="RID44533.1"/>
    <property type="molecule type" value="Genomic_DNA"/>
</dbReference>
<gene>
    <name evidence="2" type="ORF">BRARA_I01319</name>
</gene>
<dbReference type="Proteomes" id="UP000264353">
    <property type="component" value="Chromosome A9"/>
</dbReference>
<keyword evidence="1" id="KW-0472">Membrane</keyword>
<evidence type="ECO:0000313" key="2">
    <source>
        <dbReference type="EMBL" id="RID44533.1"/>
    </source>
</evidence>
<reference evidence="2 3" key="1">
    <citation type="submission" date="2018-06" db="EMBL/GenBank/DDBJ databases">
        <title>WGS assembly of Brassica rapa FPsc.</title>
        <authorList>
            <person name="Bowman J."/>
            <person name="Kohchi T."/>
            <person name="Yamato K."/>
            <person name="Jenkins J."/>
            <person name="Shu S."/>
            <person name="Ishizaki K."/>
            <person name="Yamaoka S."/>
            <person name="Nishihama R."/>
            <person name="Nakamura Y."/>
            <person name="Berger F."/>
            <person name="Adam C."/>
            <person name="Aki S."/>
            <person name="Althoff F."/>
            <person name="Araki T."/>
            <person name="Arteaga-Vazquez M."/>
            <person name="Balasubrmanian S."/>
            <person name="Bauer D."/>
            <person name="Boehm C."/>
            <person name="Briginshaw L."/>
            <person name="Caballero-Perez J."/>
            <person name="Catarino B."/>
            <person name="Chen F."/>
            <person name="Chiyoda S."/>
            <person name="Chovatia M."/>
            <person name="Davies K."/>
            <person name="Delmans M."/>
            <person name="Demura T."/>
            <person name="Dierschke T."/>
            <person name="Dolan L."/>
            <person name="Dorantes-Acosta A."/>
            <person name="Eklund D."/>
            <person name="Florent S."/>
            <person name="Flores-Sandoval E."/>
            <person name="Fujiyama A."/>
            <person name="Fukuzawa H."/>
            <person name="Galik B."/>
            <person name="Grimanelli D."/>
            <person name="Grimwood J."/>
            <person name="Grossniklaus U."/>
            <person name="Hamada T."/>
            <person name="Haseloff J."/>
            <person name="Hetherington A."/>
            <person name="Higo A."/>
            <person name="Hirakawa Y."/>
            <person name="Hundley H."/>
            <person name="Ikeda Y."/>
            <person name="Inoue K."/>
            <person name="Inoue S."/>
            <person name="Ishida S."/>
            <person name="Jia Q."/>
            <person name="Kakita M."/>
            <person name="Kanazawa T."/>
            <person name="Kawai Y."/>
            <person name="Kawashima T."/>
            <person name="Kennedy M."/>
            <person name="Kinose K."/>
            <person name="Kinoshita T."/>
            <person name="Kohara Y."/>
            <person name="Koide E."/>
            <person name="Komatsu K."/>
            <person name="Kopischke S."/>
            <person name="Kubo M."/>
            <person name="Kyozuka J."/>
            <person name="Lagercrantz U."/>
            <person name="Lin S."/>
            <person name="Lindquist E."/>
            <person name="Lipzen A."/>
            <person name="Lu C."/>
            <person name="Luna E."/>
            <person name="Martienssen R."/>
            <person name="Minamino N."/>
            <person name="Mizutani M."/>
            <person name="Mizutani M."/>
            <person name="Mochizuki N."/>
            <person name="Monte I."/>
            <person name="Mosher R."/>
            <person name="Nagasaki H."/>
            <person name="Nakagami H."/>
            <person name="Naramoto S."/>
            <person name="Nishitani K."/>
            <person name="Ohtani M."/>
            <person name="Okamoto T."/>
            <person name="Okumura M."/>
            <person name="Phillips J."/>
            <person name="Pollak B."/>
            <person name="Reinders A."/>
            <person name="Roevekamp M."/>
            <person name="Sano R."/>
            <person name="Sawa S."/>
            <person name="Schmid M."/>
            <person name="Shirakawa M."/>
            <person name="Solano R."/>
            <person name="Spunde A."/>
            <person name="Suetsugu N."/>
            <person name="Sugano S."/>
            <person name="Sugiyama A."/>
            <person name="Sun R."/>
            <person name="Suzuki Y."/>
            <person name="Takenaka M."/>
            <person name="Takezawa D."/>
            <person name="Tomogane H."/>
            <person name="Tsuzuki M."/>
            <person name="Ueda T."/>
            <person name="Umeda M."/>
            <person name="Ward J."/>
            <person name="Watanabe Y."/>
            <person name="Yazaki K."/>
            <person name="Yokoyama R."/>
            <person name="Yoshitake Y."/>
            <person name="Yotsui I."/>
            <person name="Zachgo S."/>
            <person name="Schmutz J."/>
        </authorList>
    </citation>
    <scope>NUCLEOTIDE SEQUENCE [LARGE SCALE GENOMIC DNA]</scope>
    <source>
        <strain evidence="3">cv. B-3</strain>
    </source>
</reference>
<accession>A0A397Y3K5</accession>
<name>A0A397Y3K5_BRACM</name>
<proteinExistence type="predicted"/>
<sequence>MDPKTMRLKIADLGLARAFTLPMKKYNHEILTLWYRAQKFFLVPLITLQLLICGLLAAFLLSL</sequence>
<protein>
    <recommendedName>
        <fullName evidence="4">Protein kinase domain-containing protein</fullName>
    </recommendedName>
</protein>
<dbReference type="InterPro" id="IPR011009">
    <property type="entry name" value="Kinase-like_dom_sf"/>
</dbReference>
<evidence type="ECO:0008006" key="4">
    <source>
        <dbReference type="Google" id="ProtNLM"/>
    </source>
</evidence>
<evidence type="ECO:0000313" key="3">
    <source>
        <dbReference type="Proteomes" id="UP000264353"/>
    </source>
</evidence>
<dbReference type="SUPFAM" id="SSF56112">
    <property type="entry name" value="Protein kinase-like (PK-like)"/>
    <property type="match status" value="1"/>
</dbReference>